<evidence type="ECO:0000313" key="2">
    <source>
        <dbReference type="Proteomes" id="UP000323597"/>
    </source>
</evidence>
<proteinExistence type="predicted"/>
<organism evidence="1 2">
    <name type="scientific">Gossypium mustelinum</name>
    <name type="common">Cotton</name>
    <name type="synonym">Gossypium caicoense</name>
    <dbReference type="NCBI Taxonomy" id="34275"/>
    <lineage>
        <taxon>Eukaryota</taxon>
        <taxon>Viridiplantae</taxon>
        <taxon>Streptophyta</taxon>
        <taxon>Embryophyta</taxon>
        <taxon>Tracheophyta</taxon>
        <taxon>Spermatophyta</taxon>
        <taxon>Magnoliopsida</taxon>
        <taxon>eudicotyledons</taxon>
        <taxon>Gunneridae</taxon>
        <taxon>Pentapetalae</taxon>
        <taxon>rosids</taxon>
        <taxon>malvids</taxon>
        <taxon>Malvales</taxon>
        <taxon>Malvaceae</taxon>
        <taxon>Malvoideae</taxon>
        <taxon>Gossypium</taxon>
    </lineage>
</organism>
<gene>
    <name evidence="1" type="ORF">E1A91_D06G066600v1</name>
</gene>
<protein>
    <submittedName>
        <fullName evidence="1">Uncharacterized protein</fullName>
    </submittedName>
</protein>
<reference evidence="1 2" key="1">
    <citation type="submission" date="2019-07" db="EMBL/GenBank/DDBJ databases">
        <title>WGS assembly of Gossypium mustelinum.</title>
        <authorList>
            <person name="Chen Z.J."/>
            <person name="Sreedasyam A."/>
            <person name="Ando A."/>
            <person name="Song Q."/>
            <person name="De L."/>
            <person name="Hulse-Kemp A."/>
            <person name="Ding M."/>
            <person name="Ye W."/>
            <person name="Kirkbride R."/>
            <person name="Jenkins J."/>
            <person name="Plott C."/>
            <person name="Lovell J."/>
            <person name="Lin Y.-M."/>
            <person name="Vaughn R."/>
            <person name="Liu B."/>
            <person name="Li W."/>
            <person name="Simpson S."/>
            <person name="Scheffler B."/>
            <person name="Saski C."/>
            <person name="Grover C."/>
            <person name="Hu G."/>
            <person name="Conover J."/>
            <person name="Carlson J."/>
            <person name="Shu S."/>
            <person name="Boston L."/>
            <person name="Williams M."/>
            <person name="Peterson D."/>
            <person name="Mcgee K."/>
            <person name="Jones D."/>
            <person name="Wendel J."/>
            <person name="Stelly D."/>
            <person name="Grimwood J."/>
            <person name="Schmutz J."/>
        </authorList>
    </citation>
    <scope>NUCLEOTIDE SEQUENCE [LARGE SCALE GENOMIC DNA]</scope>
    <source>
        <strain evidence="1">1408120.09</strain>
    </source>
</reference>
<accession>A0A5D2UF44</accession>
<dbReference type="EMBL" id="CM017654">
    <property type="protein sequence ID" value="TYI76302.1"/>
    <property type="molecule type" value="Genomic_DNA"/>
</dbReference>
<name>A0A5D2UF44_GOSMU</name>
<dbReference type="Proteomes" id="UP000323597">
    <property type="component" value="Chromosome D06"/>
</dbReference>
<dbReference type="AlphaFoldDB" id="A0A5D2UF44"/>
<evidence type="ECO:0000313" key="1">
    <source>
        <dbReference type="EMBL" id="TYI76302.1"/>
    </source>
</evidence>
<sequence>MAPTARKGKIPLKLAEERRAQPSASLLLPLHLHLCPFNSVLLGGRASLVPPDVRGQEKTRVEELDIVAHARTNPASSCGGWSPKLLKARVS</sequence>
<keyword evidence="2" id="KW-1185">Reference proteome</keyword>